<gene>
    <name evidence="2" type="ORF">LP083-1_046</name>
</gene>
<proteinExistence type="predicted"/>
<evidence type="ECO:0000313" key="2">
    <source>
        <dbReference type="EMBL" id="AHL19011.1"/>
    </source>
</evidence>
<evidence type="ECO:0000259" key="1">
    <source>
        <dbReference type="Pfam" id="PF03819"/>
    </source>
</evidence>
<accession>A0A059T804</accession>
<dbReference type="SUPFAM" id="SSF101386">
    <property type="entry name" value="all-alpha NTP pyrophosphatases"/>
    <property type="match status" value="1"/>
</dbReference>
<dbReference type="PANTHER" id="PTHR42702:SF1">
    <property type="entry name" value="REGULATORY PROTEIN FOR BETA-LACTAMASE"/>
    <property type="match status" value="1"/>
</dbReference>
<dbReference type="PANTHER" id="PTHR42702">
    <property type="entry name" value="NUCLEOTIDE PYROPHOSPHOHYDROLASE"/>
    <property type="match status" value="1"/>
</dbReference>
<dbReference type="EMBL" id="KJ094028">
    <property type="protein sequence ID" value="AHL19011.1"/>
    <property type="molecule type" value="Genomic_DNA"/>
</dbReference>
<dbReference type="Gene3D" id="1.10.287.1080">
    <property type="entry name" value="MazG-like"/>
    <property type="match status" value="1"/>
</dbReference>
<keyword evidence="2" id="KW-0378">Hydrolase</keyword>
<reference evidence="2" key="1">
    <citation type="journal article" date="2014" name="Appl. Environ. Microbiol.">
        <title>Comparative genomic and morphological analysis of Listeria phages isolated from farm environments.</title>
        <authorList>
            <person name="Denes T."/>
            <person name="Vongkamjan K."/>
            <person name="Ackermann H.W."/>
            <person name="Moreno Switt A.I."/>
            <person name="Wiedmann M."/>
            <person name="den Bakker H.C."/>
        </authorList>
    </citation>
    <scope>NUCLEOTIDE SEQUENCE</scope>
</reference>
<organism evidence="2">
    <name type="scientific">Listeria phage LP-083-1</name>
    <dbReference type="NCBI Taxonomy" id="1458854"/>
    <lineage>
        <taxon>Viruses</taxon>
        <taxon>Duplodnaviria</taxon>
        <taxon>Heunggongvirae</taxon>
        <taxon>Uroviricota</taxon>
        <taxon>Caudoviricetes</taxon>
    </lineage>
</organism>
<feature type="domain" description="NTP pyrophosphohydrolase MazG-like" evidence="1">
    <location>
        <begin position="28"/>
        <end position="90"/>
    </location>
</feature>
<sequence length="104" mass="11880">MTRQLNETSYLIQQWSRNKGLDTKDPRNQMLKVVEEVGETTQALVKGDKDHLPEEIGDIFVTIVILAQQIGLTIEQCAEVAYYKISERQGKIVDGIFVKEEDLK</sequence>
<dbReference type="InterPro" id="IPR004518">
    <property type="entry name" value="MazG-like_dom"/>
</dbReference>
<protein>
    <submittedName>
        <fullName evidence="2">MazG-like pyrophosphohydrolase domain-containing protein</fullName>
    </submittedName>
</protein>
<dbReference type="CDD" id="cd11540">
    <property type="entry name" value="NTP-PPase_u3"/>
    <property type="match status" value="1"/>
</dbReference>
<dbReference type="Pfam" id="PF03819">
    <property type="entry name" value="MazG"/>
    <property type="match status" value="1"/>
</dbReference>
<name>A0A059T804_9CAUD</name>
<dbReference type="GO" id="GO:0016787">
    <property type="term" value="F:hydrolase activity"/>
    <property type="evidence" value="ECO:0007669"/>
    <property type="project" value="UniProtKB-KW"/>
</dbReference>